<dbReference type="EMBL" id="LN835308">
    <property type="protein sequence ID" value="CRH04119.1"/>
    <property type="molecule type" value="Genomic_DNA"/>
</dbReference>
<dbReference type="AlphaFoldDB" id="A0A1J1HE93"/>
<feature type="region of interest" description="Disordered" evidence="1">
    <location>
        <begin position="506"/>
        <end position="527"/>
    </location>
</feature>
<evidence type="ECO:0000256" key="1">
    <source>
        <dbReference type="SAM" id="MobiDB-lite"/>
    </source>
</evidence>
<evidence type="ECO:0000313" key="4">
    <source>
        <dbReference type="Proteomes" id="UP000220158"/>
    </source>
</evidence>
<feature type="chain" id="PRO_5012091305" description="Surface-associated interspersed protein (SURFIN)" evidence="2">
    <location>
        <begin position="17"/>
        <end position="858"/>
    </location>
</feature>
<feature type="region of interest" description="Disordered" evidence="1">
    <location>
        <begin position="762"/>
        <end position="858"/>
    </location>
</feature>
<keyword evidence="2" id="KW-0732">Signal</keyword>
<evidence type="ECO:0000313" key="3">
    <source>
        <dbReference type="EMBL" id="CRH04119.1"/>
    </source>
</evidence>
<dbReference type="Proteomes" id="UP000220158">
    <property type="component" value="Chromosome 13"/>
</dbReference>
<organism evidence="3 4">
    <name type="scientific">Plasmodium relictum</name>
    <dbReference type="NCBI Taxonomy" id="85471"/>
    <lineage>
        <taxon>Eukaryota</taxon>
        <taxon>Sar</taxon>
        <taxon>Alveolata</taxon>
        <taxon>Apicomplexa</taxon>
        <taxon>Aconoidasida</taxon>
        <taxon>Haemosporida</taxon>
        <taxon>Plasmodiidae</taxon>
        <taxon>Plasmodium</taxon>
        <taxon>Plasmodium (Haemamoeba)</taxon>
    </lineage>
</organism>
<dbReference type="VEuPathDB" id="PlasmoDB:PRELSG_1349500"/>
<gene>
    <name evidence="3" type="ORF">PRELSG_1349500</name>
</gene>
<name>A0A1J1HE93_PLARL</name>
<protein>
    <recommendedName>
        <fullName evidence="5">Surface-associated interspersed protein (SURFIN)</fullName>
    </recommendedName>
</protein>
<keyword evidence="4" id="KW-1185">Reference proteome</keyword>
<evidence type="ECO:0008006" key="5">
    <source>
        <dbReference type="Google" id="ProtNLM"/>
    </source>
</evidence>
<feature type="compositionally biased region" description="Basic and acidic residues" evidence="1">
    <location>
        <begin position="506"/>
        <end position="515"/>
    </location>
</feature>
<evidence type="ECO:0000256" key="2">
    <source>
        <dbReference type="SAM" id="SignalP"/>
    </source>
</evidence>
<dbReference type="RefSeq" id="XP_028536125.1">
    <property type="nucleotide sequence ID" value="XM_028679039.1"/>
</dbReference>
<dbReference type="KEGG" id="prel:PRELSG_1349500"/>
<sequence>MLYFLIFLLFYSLSKTNYIKTAERRKEPEIFKDLRSISDSIVKYILEKFDKLDEPDEKCKLQYIINNILFSNFGCYPADLSHYLFNITTFELEKRYLKSKTIQTYKDKWKNDCIIKKEQMQKIEDNEWYTLMNEMKYKFENFKLQNTNTVKNPDYIWMKWNEIMKNYYMIDQINFIKYFINVIKGNTSHIDYLSYCNERNSLWKDNRLRYLKAFEEFLEDCRKSWLKSNSEDRIDKTRIQLLGKTGRSFSGETKKNIIKQDKEQSRYFMSKQMKEHELEQIKTPKLLHMTENLKEPNPKCMLGKMKENKIVHVEQLEKEMIKEAERQNPEYMAWKTKKLTLIDMSEELKGEIKKMEEKKPEHIEGQVQKEHPESMTEKIKLQTLVQMISELKEQISQMGVGTVKVQRNESEHIAGIIRREIHEEIKKEIQEEIRENAPEKISKEVQEHSNEKITRSIPKQNDEYIERKQSRETPIKTNENLSECINEKIPERTEKYTRSYRQRKIYKYEPDERQSSKQTKRCGENKSQIYMSSNRRQRNVQYIEQITGKIAYEFAEKVPKYMIRQVADEIIKQARENEQDDIIKITVEKIARQIYNRIKEKIIIHSLRETQRIVSETTSINEAGTVPRDLPGTIIDATSEKISGCVSGIIPGAMSGVMPGAMPGVIPGIISGAIPGTITGVIPGTIPGTITEEIPGIIPIMIPGYMPNEIPCAMTGTTLGVTPEIVSGEVPGIMKESINTSIITGESALTISGISKLTETSIRESTPVASEGSKLTEISMGESTPVISEGSKPTEISMGESTPVISEGSKPTEISMGESTPIVSEGSKPTEISMGESTPVVSEGSKPKFAKLRKSRNK</sequence>
<reference evidence="3 4" key="1">
    <citation type="submission" date="2015-04" db="EMBL/GenBank/DDBJ databases">
        <authorList>
            <consortium name="Pathogen Informatics"/>
        </authorList>
    </citation>
    <scope>NUCLEOTIDE SEQUENCE [LARGE SCALE GENOMIC DNA]</scope>
    <source>
        <strain evidence="3 4">SGS1</strain>
    </source>
</reference>
<feature type="signal peptide" evidence="2">
    <location>
        <begin position="1"/>
        <end position="16"/>
    </location>
</feature>
<proteinExistence type="predicted"/>
<feature type="compositionally biased region" description="Basic residues" evidence="1">
    <location>
        <begin position="848"/>
        <end position="858"/>
    </location>
</feature>
<accession>A0A1J1HE93</accession>
<dbReference type="GeneID" id="39738429"/>